<dbReference type="AlphaFoldDB" id="A0A1J5S8N7"/>
<dbReference type="SMART" id="SM00304">
    <property type="entry name" value="HAMP"/>
    <property type="match status" value="1"/>
</dbReference>
<dbReference type="Pfam" id="PF17200">
    <property type="entry name" value="sCache_2"/>
    <property type="match status" value="1"/>
</dbReference>
<evidence type="ECO:0000259" key="11">
    <source>
        <dbReference type="PROSITE" id="PS50192"/>
    </source>
</evidence>
<keyword evidence="5 9" id="KW-1133">Transmembrane helix</keyword>
<dbReference type="FunFam" id="1.10.287.950:FF:000001">
    <property type="entry name" value="Methyl-accepting chemotaxis sensory transducer"/>
    <property type="match status" value="1"/>
</dbReference>
<dbReference type="GO" id="GO:0005886">
    <property type="term" value="C:plasma membrane"/>
    <property type="evidence" value="ECO:0007669"/>
    <property type="project" value="UniProtKB-SubCell"/>
</dbReference>
<evidence type="ECO:0000256" key="5">
    <source>
        <dbReference type="ARBA" id="ARBA00022989"/>
    </source>
</evidence>
<evidence type="ECO:0000256" key="2">
    <source>
        <dbReference type="ARBA" id="ARBA00022475"/>
    </source>
</evidence>
<dbReference type="PROSITE" id="PS50192">
    <property type="entry name" value="T_SNARE"/>
    <property type="match status" value="1"/>
</dbReference>
<feature type="domain" description="HAMP" evidence="12">
    <location>
        <begin position="71"/>
        <end position="123"/>
    </location>
</feature>
<evidence type="ECO:0000256" key="9">
    <source>
        <dbReference type="SAM" id="Phobius"/>
    </source>
</evidence>
<proteinExistence type="inferred from homology"/>
<dbReference type="SMART" id="SM01049">
    <property type="entry name" value="Cache_2"/>
    <property type="match status" value="1"/>
</dbReference>
<evidence type="ECO:0000256" key="4">
    <source>
        <dbReference type="ARBA" id="ARBA00022692"/>
    </source>
</evidence>
<evidence type="ECO:0000256" key="1">
    <source>
        <dbReference type="ARBA" id="ARBA00004429"/>
    </source>
</evidence>
<dbReference type="PANTHER" id="PTHR32089">
    <property type="entry name" value="METHYL-ACCEPTING CHEMOTAXIS PROTEIN MCPB"/>
    <property type="match status" value="1"/>
</dbReference>
<evidence type="ECO:0000259" key="12">
    <source>
        <dbReference type="PROSITE" id="PS50885"/>
    </source>
</evidence>
<keyword evidence="4 9" id="KW-0812">Transmembrane</keyword>
<comment type="caution">
    <text evidence="13">The sequence shown here is derived from an EMBL/GenBank/DDBJ whole genome shotgun (WGS) entry which is preliminary data.</text>
</comment>
<dbReference type="SUPFAM" id="SSF58104">
    <property type="entry name" value="Methyl-accepting chemotaxis protein (MCP) signaling domain"/>
    <property type="match status" value="1"/>
</dbReference>
<dbReference type="PANTHER" id="PTHR32089:SF112">
    <property type="entry name" value="LYSOZYME-LIKE PROTEIN-RELATED"/>
    <property type="match status" value="1"/>
</dbReference>
<dbReference type="GO" id="GO:0007165">
    <property type="term" value="P:signal transduction"/>
    <property type="evidence" value="ECO:0007669"/>
    <property type="project" value="UniProtKB-KW"/>
</dbReference>
<dbReference type="CDD" id="cd06225">
    <property type="entry name" value="HAMP"/>
    <property type="match status" value="1"/>
</dbReference>
<dbReference type="InterPro" id="IPR004089">
    <property type="entry name" value="MCPsignal_dom"/>
</dbReference>
<dbReference type="EMBL" id="MLJW01000095">
    <property type="protein sequence ID" value="OIR00424.1"/>
    <property type="molecule type" value="Genomic_DNA"/>
</dbReference>
<evidence type="ECO:0000256" key="7">
    <source>
        <dbReference type="ARBA" id="ARBA00023224"/>
    </source>
</evidence>
<organism evidence="13">
    <name type="scientific">mine drainage metagenome</name>
    <dbReference type="NCBI Taxonomy" id="410659"/>
    <lineage>
        <taxon>unclassified sequences</taxon>
        <taxon>metagenomes</taxon>
        <taxon>ecological metagenomes</taxon>
    </lineage>
</organism>
<evidence type="ECO:0000256" key="8">
    <source>
        <dbReference type="ARBA" id="ARBA00029447"/>
    </source>
</evidence>
<dbReference type="PROSITE" id="PS50111">
    <property type="entry name" value="CHEMOTAXIS_TRANSDUC_2"/>
    <property type="match status" value="1"/>
</dbReference>
<dbReference type="InterPro" id="IPR003660">
    <property type="entry name" value="HAMP_dom"/>
</dbReference>
<evidence type="ECO:0000259" key="10">
    <source>
        <dbReference type="PROSITE" id="PS50111"/>
    </source>
</evidence>
<keyword evidence="7" id="KW-0807">Transducer</keyword>
<dbReference type="Pfam" id="PF00015">
    <property type="entry name" value="MCPsignal"/>
    <property type="match status" value="1"/>
</dbReference>
<comment type="similarity">
    <text evidence="8">Belongs to the methyl-accepting chemotaxis (MCP) protein family.</text>
</comment>
<accession>A0A1J5S8N7</accession>
<reference evidence="13" key="1">
    <citation type="submission" date="2016-10" db="EMBL/GenBank/DDBJ databases">
        <title>Sequence of Gallionella enrichment culture.</title>
        <authorList>
            <person name="Poehlein A."/>
            <person name="Muehling M."/>
            <person name="Daniel R."/>
        </authorList>
    </citation>
    <scope>NUCLEOTIDE SEQUENCE</scope>
</reference>
<dbReference type="Pfam" id="PF00672">
    <property type="entry name" value="HAMP"/>
    <property type="match status" value="1"/>
</dbReference>
<dbReference type="Gene3D" id="1.10.287.950">
    <property type="entry name" value="Methyl-accepting chemotaxis protein"/>
    <property type="match status" value="1"/>
</dbReference>
<feature type="domain" description="T-SNARE coiled-coil homology" evidence="11">
    <location>
        <begin position="315"/>
        <end position="377"/>
    </location>
</feature>
<dbReference type="CDD" id="cd11386">
    <property type="entry name" value="MCP_signal"/>
    <property type="match status" value="1"/>
</dbReference>
<protein>
    <submittedName>
        <fullName evidence="13">Methyl-accepting chemotaxis protein PctC</fullName>
    </submittedName>
</protein>
<keyword evidence="6 9" id="KW-0472">Membrane</keyword>
<sequence>MKHLFVPAYKLCDGLSFATKFRAVGVLLLLPLGSMAYLLFDAGLAPGVHYLLLGALLTGLLGLYLLGGMFFSITGTISSFVAAIDRFSQGDLAAQVHSSAKDELGHVAVQFNAMRQDVKRMIARISGGAAMVAEAAAKLSDKSRQVTALAQQQTDAASSVAAAVEEMTTSIAMVAGHAGDTETVSAKASELSAEGERVVRDASSEMSRIAESFNTSSREIASLGQRTGEISSIVNVIKEIADQTNLLALNAAIEAARAGEQGRGFAVVADEVRKLAERTSSATQEITTMIDNIQTSMKGAAASMGAGVSQVTQGVALASRAGDALADINKGAKDVLAMVHDIASAVQEQTTASHQIAENIERISIMAQDSNASMEQMSAEAGHLGTVSGGLKEAISLFSGGTANDAQQLVEKGVALIAAQGRQKAFAAFADPDGEFIKRDLYLFVYDTNGKVLAHGGNPALVGKSMLDAKDANGKLFIRERIEIATSQGSGWQDYMFNNPESKLVESKTSFIRKLDDMIVGCGVYK</sequence>
<feature type="transmembrane region" description="Helical" evidence="9">
    <location>
        <begin position="21"/>
        <end position="40"/>
    </location>
</feature>
<dbReference type="InterPro" id="IPR033480">
    <property type="entry name" value="sCache_2"/>
</dbReference>
<feature type="transmembrane region" description="Helical" evidence="9">
    <location>
        <begin position="52"/>
        <end position="71"/>
    </location>
</feature>
<evidence type="ECO:0000256" key="3">
    <source>
        <dbReference type="ARBA" id="ARBA00022519"/>
    </source>
</evidence>
<name>A0A1J5S8N7_9ZZZZ</name>
<evidence type="ECO:0000256" key="6">
    <source>
        <dbReference type="ARBA" id="ARBA00023136"/>
    </source>
</evidence>
<keyword evidence="3" id="KW-0997">Cell inner membrane</keyword>
<dbReference type="SMART" id="SM00283">
    <property type="entry name" value="MA"/>
    <property type="match status" value="1"/>
</dbReference>
<dbReference type="Gene3D" id="3.30.450.20">
    <property type="entry name" value="PAS domain"/>
    <property type="match status" value="1"/>
</dbReference>
<feature type="domain" description="Methyl-accepting transducer" evidence="10">
    <location>
        <begin position="128"/>
        <end position="364"/>
    </location>
</feature>
<comment type="subcellular location">
    <subcellularLocation>
        <location evidence="1">Cell inner membrane</location>
        <topology evidence="1">Multi-pass membrane protein</topology>
    </subcellularLocation>
</comment>
<keyword evidence="2" id="KW-1003">Cell membrane</keyword>
<evidence type="ECO:0000313" key="13">
    <source>
        <dbReference type="EMBL" id="OIR00424.1"/>
    </source>
</evidence>
<gene>
    <name evidence="13" type="primary">pctC_6</name>
    <name evidence="13" type="ORF">GALL_174890</name>
</gene>
<dbReference type="InterPro" id="IPR000727">
    <property type="entry name" value="T_SNARE_dom"/>
</dbReference>
<dbReference type="PROSITE" id="PS50885">
    <property type="entry name" value="HAMP"/>
    <property type="match status" value="1"/>
</dbReference>